<proteinExistence type="predicted"/>
<evidence type="ECO:0000313" key="2">
    <source>
        <dbReference type="Proteomes" id="UP001341840"/>
    </source>
</evidence>
<evidence type="ECO:0000313" key="1">
    <source>
        <dbReference type="EMBL" id="MED6198375.1"/>
    </source>
</evidence>
<organism evidence="1 2">
    <name type="scientific">Stylosanthes scabra</name>
    <dbReference type="NCBI Taxonomy" id="79078"/>
    <lineage>
        <taxon>Eukaryota</taxon>
        <taxon>Viridiplantae</taxon>
        <taxon>Streptophyta</taxon>
        <taxon>Embryophyta</taxon>
        <taxon>Tracheophyta</taxon>
        <taxon>Spermatophyta</taxon>
        <taxon>Magnoliopsida</taxon>
        <taxon>eudicotyledons</taxon>
        <taxon>Gunneridae</taxon>
        <taxon>Pentapetalae</taxon>
        <taxon>rosids</taxon>
        <taxon>fabids</taxon>
        <taxon>Fabales</taxon>
        <taxon>Fabaceae</taxon>
        <taxon>Papilionoideae</taxon>
        <taxon>50 kb inversion clade</taxon>
        <taxon>dalbergioids sensu lato</taxon>
        <taxon>Dalbergieae</taxon>
        <taxon>Pterocarpus clade</taxon>
        <taxon>Stylosanthes</taxon>
    </lineage>
</organism>
<reference evidence="1 2" key="1">
    <citation type="journal article" date="2023" name="Plants (Basel)">
        <title>Bridging the Gap: Combining Genomics and Transcriptomics Approaches to Understand Stylosanthes scabra, an Orphan Legume from the Brazilian Caatinga.</title>
        <authorList>
            <person name="Ferreira-Neto J.R.C."/>
            <person name="da Silva M.D."/>
            <person name="Binneck E."/>
            <person name="de Melo N.F."/>
            <person name="da Silva R.H."/>
            <person name="de Melo A.L.T.M."/>
            <person name="Pandolfi V."/>
            <person name="Bustamante F.O."/>
            <person name="Brasileiro-Vidal A.C."/>
            <person name="Benko-Iseppon A.M."/>
        </authorList>
    </citation>
    <scope>NUCLEOTIDE SEQUENCE [LARGE SCALE GENOMIC DNA]</scope>
    <source>
        <tissue evidence="1">Leaves</tissue>
    </source>
</reference>
<keyword evidence="2" id="KW-1185">Reference proteome</keyword>
<name>A0ABU6XJY6_9FABA</name>
<gene>
    <name evidence="1" type="ORF">PIB30_065760</name>
</gene>
<dbReference type="EMBL" id="JASCZI010212108">
    <property type="protein sequence ID" value="MED6198375.1"/>
    <property type="molecule type" value="Genomic_DNA"/>
</dbReference>
<dbReference type="Proteomes" id="UP001341840">
    <property type="component" value="Unassembled WGS sequence"/>
</dbReference>
<accession>A0ABU6XJY6</accession>
<protein>
    <submittedName>
        <fullName evidence="1">Uncharacterized protein</fullName>
    </submittedName>
</protein>
<sequence length="86" mass="9150">MGRSQCRGYDESPRPGCRHELDDGADWMMCHMGADGDPSMAVVLVGELSGEAMALGRSGRTNHRAAGGWVMVVTHSDNTVVEATVC</sequence>
<comment type="caution">
    <text evidence="1">The sequence shown here is derived from an EMBL/GenBank/DDBJ whole genome shotgun (WGS) entry which is preliminary data.</text>
</comment>